<dbReference type="Gene3D" id="1.10.10.10">
    <property type="entry name" value="Winged helix-like DNA-binding domain superfamily/Winged helix DNA-binding domain"/>
    <property type="match status" value="1"/>
</dbReference>
<evidence type="ECO:0000256" key="2">
    <source>
        <dbReference type="ARBA" id="ARBA00023015"/>
    </source>
</evidence>
<dbReference type="Gene3D" id="3.40.190.290">
    <property type="match status" value="1"/>
</dbReference>
<dbReference type="Proteomes" id="UP000582981">
    <property type="component" value="Unassembled WGS sequence"/>
</dbReference>
<protein>
    <submittedName>
        <fullName evidence="6">LysR family transcriptional regulator</fullName>
    </submittedName>
</protein>
<evidence type="ECO:0000256" key="3">
    <source>
        <dbReference type="ARBA" id="ARBA00023125"/>
    </source>
</evidence>
<proteinExistence type="inferred from homology"/>
<keyword evidence="4" id="KW-0804">Transcription</keyword>
<evidence type="ECO:0000256" key="1">
    <source>
        <dbReference type="ARBA" id="ARBA00009437"/>
    </source>
</evidence>
<name>A0A7Y7W992_9PSED</name>
<organism evidence="6 7">
    <name type="scientific">Pseudomonas gingeri</name>
    <dbReference type="NCBI Taxonomy" id="117681"/>
    <lineage>
        <taxon>Bacteria</taxon>
        <taxon>Pseudomonadati</taxon>
        <taxon>Pseudomonadota</taxon>
        <taxon>Gammaproteobacteria</taxon>
        <taxon>Pseudomonadales</taxon>
        <taxon>Pseudomonadaceae</taxon>
        <taxon>Pseudomonas</taxon>
    </lineage>
</organism>
<gene>
    <name evidence="6" type="ORF">HX829_01210</name>
</gene>
<evidence type="ECO:0000313" key="6">
    <source>
        <dbReference type="EMBL" id="NWB45097.1"/>
    </source>
</evidence>
<dbReference type="PROSITE" id="PS50931">
    <property type="entry name" value="HTH_LYSR"/>
    <property type="match status" value="1"/>
</dbReference>
<comment type="caution">
    <text evidence="6">The sequence shown here is derived from an EMBL/GenBank/DDBJ whole genome shotgun (WGS) entry which is preliminary data.</text>
</comment>
<dbReference type="InterPro" id="IPR005119">
    <property type="entry name" value="LysR_subst-bd"/>
</dbReference>
<dbReference type="EMBL" id="JACAPU010000002">
    <property type="protein sequence ID" value="NWB45097.1"/>
    <property type="molecule type" value="Genomic_DNA"/>
</dbReference>
<accession>A0A7Y7W992</accession>
<dbReference type="Pfam" id="PF03466">
    <property type="entry name" value="LysR_substrate"/>
    <property type="match status" value="1"/>
</dbReference>
<dbReference type="SUPFAM" id="SSF46785">
    <property type="entry name" value="Winged helix' DNA-binding domain"/>
    <property type="match status" value="1"/>
</dbReference>
<dbReference type="CDD" id="cd08421">
    <property type="entry name" value="PBP2_LTTR_like_1"/>
    <property type="match status" value="1"/>
</dbReference>
<dbReference type="PANTHER" id="PTHR30419:SF2">
    <property type="entry name" value="LYSR FAMILY TRANSCRIPTIONAL REGULATOR"/>
    <property type="match status" value="1"/>
</dbReference>
<dbReference type="InterPro" id="IPR036390">
    <property type="entry name" value="WH_DNA-bd_sf"/>
</dbReference>
<comment type="similarity">
    <text evidence="1">Belongs to the LysR transcriptional regulatory family.</text>
</comment>
<dbReference type="Pfam" id="PF00126">
    <property type="entry name" value="HTH_1"/>
    <property type="match status" value="1"/>
</dbReference>
<keyword evidence="3" id="KW-0238">DNA-binding</keyword>
<reference evidence="6 7" key="1">
    <citation type="submission" date="2020-04" db="EMBL/GenBank/DDBJ databases">
        <title>Molecular characterization of pseudomonads from Agaricus bisporus reveal novel blotch 2 pathogens in Western Europe.</title>
        <authorList>
            <person name="Taparia T."/>
            <person name="Krijger M."/>
            <person name="Haynes E."/>
            <person name="Elpinstone J.G."/>
            <person name="Noble R."/>
            <person name="Van Der Wolf J."/>
        </authorList>
    </citation>
    <scope>NUCLEOTIDE SEQUENCE [LARGE SCALE GENOMIC DNA]</scope>
    <source>
        <strain evidence="6 7">F1001</strain>
    </source>
</reference>
<dbReference type="RefSeq" id="WP_177143104.1">
    <property type="nucleotide sequence ID" value="NZ_JACAPU010000002.1"/>
</dbReference>
<evidence type="ECO:0000256" key="4">
    <source>
        <dbReference type="ARBA" id="ARBA00023163"/>
    </source>
</evidence>
<dbReference type="GO" id="GO:0003700">
    <property type="term" value="F:DNA-binding transcription factor activity"/>
    <property type="evidence" value="ECO:0007669"/>
    <property type="project" value="InterPro"/>
</dbReference>
<sequence>MINPLHFDLLSLRLLIFAAESGNLTRAADKANMTVSAASKRLAELERTTQCPLFVRLPRGLELTAAGQGMVEHARTILEGVNRMASDASDYAVGVRGHVRLFANTSAVVQFLPDDLAQFLRDNPHVRIGLEEALSEPIIQAVENGRADIGIFADNVPAEGLCTLPYRDDRLVLLVPVGHELANAGRVSFTDTLGFDYVALNQGSSLLRRITDAAVSTGKVLKVRIQVSSFDGICRMIEAGLGIGILPLQAVRSELLGTRLIAVDLSDDWAQRTLFVGVKDAAQLAPEAAKLFEYLSSVRGADKQERHSH</sequence>
<dbReference type="GO" id="GO:0003677">
    <property type="term" value="F:DNA binding"/>
    <property type="evidence" value="ECO:0007669"/>
    <property type="project" value="UniProtKB-KW"/>
</dbReference>
<dbReference type="GO" id="GO:0005829">
    <property type="term" value="C:cytosol"/>
    <property type="evidence" value="ECO:0007669"/>
    <property type="project" value="TreeGrafter"/>
</dbReference>
<keyword evidence="2" id="KW-0805">Transcription regulation</keyword>
<dbReference type="SUPFAM" id="SSF53850">
    <property type="entry name" value="Periplasmic binding protein-like II"/>
    <property type="match status" value="1"/>
</dbReference>
<evidence type="ECO:0000259" key="5">
    <source>
        <dbReference type="PROSITE" id="PS50931"/>
    </source>
</evidence>
<dbReference type="AlphaFoldDB" id="A0A7Y7W992"/>
<evidence type="ECO:0000313" key="7">
    <source>
        <dbReference type="Proteomes" id="UP000582981"/>
    </source>
</evidence>
<feature type="domain" description="HTH lysR-type" evidence="5">
    <location>
        <begin position="7"/>
        <end position="64"/>
    </location>
</feature>
<dbReference type="InterPro" id="IPR000847">
    <property type="entry name" value="LysR_HTH_N"/>
</dbReference>
<dbReference type="PANTHER" id="PTHR30419">
    <property type="entry name" value="HTH-TYPE TRANSCRIPTIONAL REGULATOR YBHD"/>
    <property type="match status" value="1"/>
</dbReference>
<dbReference type="InterPro" id="IPR050950">
    <property type="entry name" value="HTH-type_LysR_regulators"/>
</dbReference>
<dbReference type="InterPro" id="IPR036388">
    <property type="entry name" value="WH-like_DNA-bd_sf"/>
</dbReference>